<dbReference type="InterPro" id="IPR015211">
    <property type="entry name" value="Peptidase_M1_C"/>
</dbReference>
<dbReference type="AlphaFoldDB" id="A0A2R5H396"/>
<gene>
    <name evidence="9" type="ORF">FCC1311_106331</name>
</gene>
<dbReference type="GO" id="GO:0006508">
    <property type="term" value="P:proteolysis"/>
    <property type="evidence" value="ECO:0007669"/>
    <property type="project" value="UniProtKB-KW"/>
</dbReference>
<accession>A0A2R5H396</accession>
<evidence type="ECO:0000256" key="1">
    <source>
        <dbReference type="ARBA" id="ARBA00001947"/>
    </source>
</evidence>
<evidence type="ECO:0000256" key="7">
    <source>
        <dbReference type="ARBA" id="ARBA00023049"/>
    </source>
</evidence>
<comment type="cofactor">
    <cofactor evidence="1">
        <name>Zn(2+)</name>
        <dbReference type="ChEBI" id="CHEBI:29105"/>
    </cofactor>
</comment>
<dbReference type="PANTHER" id="PTHR45726:SF3">
    <property type="entry name" value="LEUKOTRIENE A-4 HYDROLASE"/>
    <property type="match status" value="1"/>
</dbReference>
<dbReference type="InterPro" id="IPR038502">
    <property type="entry name" value="M1_LTA-4_hydro/amino_C_sf"/>
</dbReference>
<evidence type="ECO:0000259" key="8">
    <source>
        <dbReference type="SMART" id="SM01263"/>
    </source>
</evidence>
<organism evidence="9 10">
    <name type="scientific">Hondaea fermentalgiana</name>
    <dbReference type="NCBI Taxonomy" id="2315210"/>
    <lineage>
        <taxon>Eukaryota</taxon>
        <taxon>Sar</taxon>
        <taxon>Stramenopiles</taxon>
        <taxon>Bigyra</taxon>
        <taxon>Labyrinthulomycetes</taxon>
        <taxon>Thraustochytrida</taxon>
        <taxon>Thraustochytriidae</taxon>
        <taxon>Hondaea</taxon>
    </lineage>
</organism>
<protein>
    <submittedName>
        <fullName evidence="9">Leukotriene A-4 hydrolase</fullName>
    </submittedName>
</protein>
<evidence type="ECO:0000256" key="4">
    <source>
        <dbReference type="ARBA" id="ARBA00022723"/>
    </source>
</evidence>
<dbReference type="InterPro" id="IPR016024">
    <property type="entry name" value="ARM-type_fold"/>
</dbReference>
<keyword evidence="4" id="KW-0479">Metal-binding</keyword>
<reference evidence="9 10" key="1">
    <citation type="submission" date="2017-12" db="EMBL/GenBank/DDBJ databases">
        <title>Sequencing, de novo assembly and annotation of complete genome of a new Thraustochytrid species, strain FCC1311.</title>
        <authorList>
            <person name="Sedici K."/>
            <person name="Godart F."/>
            <person name="Aiese Cigliano R."/>
            <person name="Sanseverino W."/>
            <person name="Barakat M."/>
            <person name="Ortet P."/>
            <person name="Marechal E."/>
            <person name="Cagnac O."/>
            <person name="Amato A."/>
        </authorList>
    </citation>
    <scope>NUCLEOTIDE SEQUENCE [LARGE SCALE GENOMIC DNA]</scope>
</reference>
<dbReference type="GO" id="GO:0008237">
    <property type="term" value="F:metallopeptidase activity"/>
    <property type="evidence" value="ECO:0007669"/>
    <property type="project" value="UniProtKB-KW"/>
</dbReference>
<comment type="caution">
    <text evidence="9">The sequence shown here is derived from an EMBL/GenBank/DDBJ whole genome shotgun (WGS) entry which is preliminary data.</text>
</comment>
<feature type="domain" description="Peptidase M1 leukotriene A4 hydrolase/aminopeptidase C-terminal" evidence="8">
    <location>
        <begin position="130"/>
        <end position="275"/>
    </location>
</feature>
<evidence type="ECO:0000256" key="5">
    <source>
        <dbReference type="ARBA" id="ARBA00022801"/>
    </source>
</evidence>
<keyword evidence="10" id="KW-1185">Reference proteome</keyword>
<keyword evidence="3" id="KW-0645">Protease</keyword>
<proteinExistence type="inferred from homology"/>
<keyword evidence="5 9" id="KW-0378">Hydrolase</keyword>
<dbReference type="Proteomes" id="UP000241890">
    <property type="component" value="Unassembled WGS sequence"/>
</dbReference>
<dbReference type="GO" id="GO:0004177">
    <property type="term" value="F:aminopeptidase activity"/>
    <property type="evidence" value="ECO:0007669"/>
    <property type="project" value="TreeGrafter"/>
</dbReference>
<dbReference type="Gene3D" id="1.25.40.320">
    <property type="entry name" value="Peptidase M1, leukotriene A4 hydrolase/aminopeptidase C-terminal domain"/>
    <property type="match status" value="1"/>
</dbReference>
<dbReference type="EMBL" id="BEYU01000227">
    <property type="protein sequence ID" value="GBG34884.1"/>
    <property type="molecule type" value="Genomic_DNA"/>
</dbReference>
<evidence type="ECO:0000313" key="9">
    <source>
        <dbReference type="EMBL" id="GBG34884.1"/>
    </source>
</evidence>
<keyword evidence="7" id="KW-0482">Metalloprotease</keyword>
<dbReference type="PANTHER" id="PTHR45726">
    <property type="entry name" value="LEUKOTRIENE A-4 HYDROLASE"/>
    <property type="match status" value="1"/>
</dbReference>
<dbReference type="Pfam" id="PF01433">
    <property type="entry name" value="Peptidase_M1"/>
    <property type="match status" value="1"/>
</dbReference>
<dbReference type="SMART" id="SM01263">
    <property type="entry name" value="Leuk-A4-hydro_C"/>
    <property type="match status" value="1"/>
</dbReference>
<dbReference type="InterPro" id="IPR014782">
    <property type="entry name" value="Peptidase_M1_dom"/>
</dbReference>
<dbReference type="Pfam" id="PF09127">
    <property type="entry name" value="Leuk-A4-hydro_C"/>
    <property type="match status" value="1"/>
</dbReference>
<dbReference type="SUPFAM" id="SSF48371">
    <property type="entry name" value="ARM repeat"/>
    <property type="match status" value="1"/>
</dbReference>
<dbReference type="InParanoid" id="A0A2R5H396"/>
<name>A0A2R5H396_9STRA</name>
<dbReference type="Gene3D" id="1.10.390.10">
    <property type="entry name" value="Neutral Protease Domain 2"/>
    <property type="match status" value="1"/>
</dbReference>
<dbReference type="InterPro" id="IPR027268">
    <property type="entry name" value="Peptidase_M4/M1_CTD_sf"/>
</dbReference>
<dbReference type="GO" id="GO:0004301">
    <property type="term" value="F:epoxide hydrolase activity"/>
    <property type="evidence" value="ECO:0007669"/>
    <property type="project" value="TreeGrafter"/>
</dbReference>
<comment type="similarity">
    <text evidence="2">Belongs to the peptidase M1 family.</text>
</comment>
<dbReference type="GO" id="GO:0008270">
    <property type="term" value="F:zinc ion binding"/>
    <property type="evidence" value="ECO:0007669"/>
    <property type="project" value="InterPro"/>
</dbReference>
<dbReference type="SUPFAM" id="SSF55486">
    <property type="entry name" value="Metalloproteases ('zincins'), catalytic domain"/>
    <property type="match status" value="1"/>
</dbReference>
<evidence type="ECO:0000256" key="3">
    <source>
        <dbReference type="ARBA" id="ARBA00022670"/>
    </source>
</evidence>
<evidence type="ECO:0000256" key="6">
    <source>
        <dbReference type="ARBA" id="ARBA00022833"/>
    </source>
</evidence>
<dbReference type="GO" id="GO:0005829">
    <property type="term" value="C:cytosol"/>
    <property type="evidence" value="ECO:0007669"/>
    <property type="project" value="TreeGrafter"/>
</dbReference>
<dbReference type="OrthoDB" id="79562at2759"/>
<evidence type="ECO:0000256" key="2">
    <source>
        <dbReference type="ARBA" id="ARBA00010136"/>
    </source>
</evidence>
<evidence type="ECO:0000313" key="10">
    <source>
        <dbReference type="Proteomes" id="UP000241890"/>
    </source>
</evidence>
<keyword evidence="6" id="KW-0862">Zinc</keyword>
<sequence length="279" mass="32150">MASLKQRAGWNRLKDSVALFGPEHDFTKLHVPLEDADPDDAFSMVPYEKGAAFLLYLESLVGGPTYFERFLKAYVLRFQYGTVSWEQFRSFFTEYFREHKIAATTLDSIDWDKWVHGTGMPDWEPPLDSSLIDAVAQAAAHWIENRSAPSWASKRLSNWSADQLIAFVEELLNADADLITGELIDAVDEWYNFSSTRNSEILFRWCLLCLRARDERRFGMVVRFLLEQGRMKFVRPLYRELFQAGPKGRATAIETFQENRAGYHAIAAKMIARDLGLEE</sequence>
<dbReference type="InterPro" id="IPR034015">
    <property type="entry name" value="M1_LTA4H"/>
</dbReference>